<comment type="catalytic activity">
    <reaction evidence="15">
        <text>a 1-acyl-sn-glycerol + ATP = a 1-acyl-sn-glycero-3-phosphate + ADP + H(+)</text>
        <dbReference type="Rhea" id="RHEA:33747"/>
        <dbReference type="ChEBI" id="CHEBI:15378"/>
        <dbReference type="ChEBI" id="CHEBI:30616"/>
        <dbReference type="ChEBI" id="CHEBI:57970"/>
        <dbReference type="ChEBI" id="CHEBI:64683"/>
        <dbReference type="ChEBI" id="CHEBI:456216"/>
    </reaction>
    <physiologicalReaction direction="left-to-right" evidence="15">
        <dbReference type="Rhea" id="RHEA:33748"/>
    </physiologicalReaction>
</comment>
<dbReference type="SUPFAM" id="SSF111331">
    <property type="entry name" value="NAD kinase/diacylglycerol kinase-like"/>
    <property type="match status" value="1"/>
</dbReference>
<evidence type="ECO:0000256" key="3">
    <source>
        <dbReference type="ARBA" id="ARBA00005901"/>
    </source>
</evidence>
<dbReference type="PRINTS" id="PR00262">
    <property type="entry name" value="IL1HBGF"/>
</dbReference>
<proteinExistence type="inferred from homology"/>
<dbReference type="GO" id="GO:0034452">
    <property type="term" value="F:dynactin binding"/>
    <property type="evidence" value="ECO:0007669"/>
    <property type="project" value="TreeGrafter"/>
</dbReference>
<evidence type="ECO:0000256" key="13">
    <source>
        <dbReference type="ARBA" id="ARBA00024483"/>
    </source>
</evidence>
<keyword evidence="12" id="KW-0472">Membrane</keyword>
<accession>A0A9Q1G1U2</accession>
<comment type="catalytic activity">
    <reaction evidence="17">
        <text>1-hexadecanoyl-sn-glycerol + ATP = 1-hexadecanoyl-sn-glycero-3-phosphate + ADP + H(+)</text>
        <dbReference type="Rhea" id="RHEA:43308"/>
        <dbReference type="ChEBI" id="CHEBI:15378"/>
        <dbReference type="ChEBI" id="CHEBI:30616"/>
        <dbReference type="ChEBI" id="CHEBI:57518"/>
        <dbReference type="ChEBI" id="CHEBI:75542"/>
        <dbReference type="ChEBI" id="CHEBI:456216"/>
    </reaction>
    <physiologicalReaction direction="left-to-right" evidence="17">
        <dbReference type="Rhea" id="RHEA:43309"/>
    </physiologicalReaction>
</comment>
<evidence type="ECO:0000256" key="26">
    <source>
        <dbReference type="ARBA" id="ARBA00048663"/>
    </source>
</evidence>
<dbReference type="Gene3D" id="6.10.250.2470">
    <property type="match status" value="1"/>
</dbReference>
<dbReference type="PRINTS" id="PR00263">
    <property type="entry name" value="HBGFFGF"/>
</dbReference>
<dbReference type="InterPro" id="IPR017438">
    <property type="entry name" value="ATP-NAD_kinase_N"/>
</dbReference>
<dbReference type="EMBL" id="JAINUF010000002">
    <property type="protein sequence ID" value="KAJ8373913.1"/>
    <property type="molecule type" value="Genomic_DNA"/>
</dbReference>
<feature type="domain" description="DAGKc" evidence="30">
    <location>
        <begin position="613"/>
        <end position="754"/>
    </location>
</feature>
<dbReference type="InterPro" id="IPR008996">
    <property type="entry name" value="IL1/FGF"/>
</dbReference>
<dbReference type="GO" id="GO:0008093">
    <property type="term" value="F:cytoskeletal anchor activity"/>
    <property type="evidence" value="ECO:0007669"/>
    <property type="project" value="InterPro"/>
</dbReference>
<dbReference type="GO" id="GO:0008083">
    <property type="term" value="F:growth factor activity"/>
    <property type="evidence" value="ECO:0007669"/>
    <property type="project" value="InterPro"/>
</dbReference>
<evidence type="ECO:0000259" key="30">
    <source>
        <dbReference type="PROSITE" id="PS50146"/>
    </source>
</evidence>
<sequence length="1464" mass="162989">MEVHSVELLQCKYRVAVTEVVGLQGELKALQETYRRSVDCLEGERTRGEERLRALHDHVARLEQSRQEGQEAIGGLEAELRAAAGVASESHSMLSAAQEELVTFSEELAQLYHHVCLCNNETPNRVMLDYYRHGRVARGGCLRGSDDVRALLSPRLTRRVSVTPPADSSPSSSSSSSSPVPEPGGGSDLRREPMNLYNLNAIIRDQIKHLQRAVHRALQLSRQRAAARELAPAFDKDKEACVEEILKLKSLLSTKREQIATLRLVLKANKQTAEGALANLKSKYNGEKSMVTETMTKLRYELKALREDAATFSSLRAMFATRCDEYVTQLDEMQRQLAAAEDEKKTLNSLLRMAIQQKLALTQRLDELECDHEQTHRARASKVARIKSSRRVPPTPIPSAVYRTPSLAANPPSLAPSAPGSPPALEAPPTSSSPWATLAPTYHLGHPHWTLGVQAFTVDPQLFGADACPSALQSPSDSGPAAPCPPGSAPASPQMARHPPHSAARTYTLTDAARPAADVTPPPRPSQPGPYAYSPGVLVVNGVQRLLQLSLGDLPQMQHLLQLAVQQHRLLLQNLNLMLQAFILHLGHTNTQHGSSAERSVCEFGRQLISPQEQLKKATVILNPAACKGKANSLFEKNAAPLLHLAGMEVKIVKTDYEGQAKKLMELMEQTDMLIVAGGDGTLQEVVTGLLRRADQVSFSSTPIGFIPLGSQNSLSRSLHFQSENKVEHITGATLSILKGKTVPLDVLQIKGEKELPVFALIGLRWGAFRDVASIISKYWYLGPLKTMAAHWFSTLKSWPQIHEASLSYQAPTPRPPEESTVKPPRPSLIYRIIRRLKLYWNPPVEEPPKEEEPERWEELQISTVELSIITNNRNPVANRTEDSMQVCVEPETMTVGEFITIGREKAQDPTMCSERGHNLETGACVLSLPQEGAGFYNIDNEEYEALPVEIKHMMAFIEQEANEKAEEIEAKAEEEFNIEKGRLVQTQRLKIMEYYEKKEKQIEQQKKIQMSNLMNQARLKVLKARDDMISDLLNEARQRLANIARDPVRYQTLMDGLVLQGFYQLLEPKVRIRCRQQDVKMVQDAVQKNIAIYQAAVKNNINVHIDQNNFLPSDISGGIEIYNADGRIKVSNTLESRLELMAQQMMPEIRVALYGANQNRKGVELRNMVNRMAIAQRLLISMSCEASTHWTLPAIVLLGFLVGIVSSYPIPSRTNATLLEKRWETMFSRSILGLPGEKSNMNWENDYLLGIKRVRKLYCNVGIGFHLQILPDGKINGVHNDNQYSLIEISTVERGVVSLYGVKSGLFVAMNSRGRLYGTAVFRDECKFKETLLPNNYNAYESSVYRSFYIALSKHGRAKRGNKATTAERTLWHIEEMTPSSFPTPPYSLHCEAHFASCHTCGPADTPGGEVARSTLRFLGKGFPARPLGAGIVGGFLQPHQHVHLGQRQTGHSVLLYVAAKFN</sequence>
<dbReference type="InterPro" id="IPR016064">
    <property type="entry name" value="NAD/diacylglycerol_kinase_sf"/>
</dbReference>
<comment type="catalytic activity">
    <reaction evidence="16">
        <text>2-(5Z,8Z,11Z,14Z-eicosatetraenoyl)-glycerol + ATP = 2-(5Z,8Z,11Z,14Z-eicosatetraenoyl)-sn-glycero-3-phosphate + ADP + H(+)</text>
        <dbReference type="Rhea" id="RHEA:43316"/>
        <dbReference type="ChEBI" id="CHEBI:15378"/>
        <dbReference type="ChEBI" id="CHEBI:30616"/>
        <dbReference type="ChEBI" id="CHEBI:52392"/>
        <dbReference type="ChEBI" id="CHEBI:78209"/>
        <dbReference type="ChEBI" id="CHEBI:456216"/>
    </reaction>
    <physiologicalReaction direction="left-to-right" evidence="16">
        <dbReference type="Rhea" id="RHEA:43317"/>
    </physiologicalReaction>
</comment>
<organism evidence="31 32">
    <name type="scientific">Synaphobranchus kaupii</name>
    <name type="common">Kaup's arrowtooth eel</name>
    <dbReference type="NCBI Taxonomy" id="118154"/>
    <lineage>
        <taxon>Eukaryota</taxon>
        <taxon>Metazoa</taxon>
        <taxon>Chordata</taxon>
        <taxon>Craniata</taxon>
        <taxon>Vertebrata</taxon>
        <taxon>Euteleostomi</taxon>
        <taxon>Actinopterygii</taxon>
        <taxon>Neopterygii</taxon>
        <taxon>Teleostei</taxon>
        <taxon>Anguilliformes</taxon>
        <taxon>Synaphobranchidae</taxon>
        <taxon>Synaphobranchus</taxon>
    </lineage>
</organism>
<comment type="function">
    <text evidence="24">Subunit of the V1 complex of vacuolar(H+)-ATPase (V-ATPase), a multisubunit enzyme composed of a peripheral complex (V1) that hydrolyzes ATP and a membrane integral complex (V0) that translocates protons. V-ATPase is responsible for acidifying and maintaining the pH of intracellular compartments and in some cell types, is targeted to the plasma membrane, where it is responsible for acidifying the extracellular environment.</text>
</comment>
<evidence type="ECO:0000256" key="25">
    <source>
        <dbReference type="ARBA" id="ARBA00048034"/>
    </source>
</evidence>
<comment type="caution">
    <text evidence="31">The sequence shown here is derived from an EMBL/GenBank/DDBJ whole genome shotgun (WGS) entry which is preliminary data.</text>
</comment>
<dbReference type="InterPro" id="IPR002842">
    <property type="entry name" value="ATPase_V1_Esu"/>
</dbReference>
<dbReference type="GO" id="GO:0045505">
    <property type="term" value="F:dynein intermediate chain binding"/>
    <property type="evidence" value="ECO:0007669"/>
    <property type="project" value="TreeGrafter"/>
</dbReference>
<keyword evidence="32" id="KW-1185">Reference proteome</keyword>
<evidence type="ECO:0000256" key="8">
    <source>
        <dbReference type="ARBA" id="ARBA00022792"/>
    </source>
</evidence>
<dbReference type="GO" id="GO:0070507">
    <property type="term" value="P:regulation of microtubule cytoskeleton organization"/>
    <property type="evidence" value="ECO:0007669"/>
    <property type="project" value="TreeGrafter"/>
</dbReference>
<dbReference type="Gene3D" id="6.10.250.1620">
    <property type="match status" value="1"/>
</dbReference>
<feature type="compositionally biased region" description="Basic residues" evidence="29">
    <location>
        <begin position="377"/>
        <end position="390"/>
    </location>
</feature>
<dbReference type="GO" id="GO:0047620">
    <property type="term" value="F:acylglycerol kinase activity"/>
    <property type="evidence" value="ECO:0007669"/>
    <property type="project" value="UniProtKB-EC"/>
</dbReference>
<feature type="compositionally biased region" description="Low complexity" evidence="29">
    <location>
        <begin position="405"/>
        <end position="418"/>
    </location>
</feature>
<dbReference type="PANTHER" id="PTHR31233:SF3">
    <property type="entry name" value="PROTEIN BICAUDAL D HOMOLOG 1"/>
    <property type="match status" value="1"/>
</dbReference>
<dbReference type="OrthoDB" id="9979394at2759"/>
<evidence type="ECO:0000256" key="22">
    <source>
        <dbReference type="ARBA" id="ARBA00030553"/>
    </source>
</evidence>
<dbReference type="GO" id="GO:0005743">
    <property type="term" value="C:mitochondrial inner membrane"/>
    <property type="evidence" value="ECO:0007669"/>
    <property type="project" value="UniProtKB-SubCell"/>
</dbReference>
<feature type="compositionally biased region" description="Low complexity" evidence="29">
    <location>
        <begin position="160"/>
        <end position="179"/>
    </location>
</feature>
<comment type="similarity">
    <text evidence="4">Belongs to the heparin-binding growth factors family.</text>
</comment>
<evidence type="ECO:0000256" key="6">
    <source>
        <dbReference type="ARBA" id="ARBA00022448"/>
    </source>
</evidence>
<evidence type="ECO:0000256" key="17">
    <source>
        <dbReference type="ARBA" id="ARBA00024636"/>
    </source>
</evidence>
<dbReference type="Gene3D" id="2.80.10.50">
    <property type="match status" value="1"/>
</dbReference>
<dbReference type="GO" id="GO:0046961">
    <property type="term" value="F:proton-transporting ATPase activity, rotational mechanism"/>
    <property type="evidence" value="ECO:0007669"/>
    <property type="project" value="InterPro"/>
</dbReference>
<keyword evidence="7" id="KW-0375">Hydrogen ion transport</keyword>
<gene>
    <name evidence="31" type="ORF">SKAU_G00044930</name>
</gene>
<feature type="coiled-coil region" evidence="28">
    <location>
        <begin position="323"/>
        <end position="371"/>
    </location>
</feature>
<evidence type="ECO:0000256" key="5">
    <source>
        <dbReference type="ARBA" id="ARBA00010061"/>
    </source>
</evidence>
<dbReference type="InterPro" id="IPR001206">
    <property type="entry name" value="Diacylglycerol_kinase_cat_dom"/>
</dbReference>
<evidence type="ECO:0000313" key="32">
    <source>
        <dbReference type="Proteomes" id="UP001152622"/>
    </source>
</evidence>
<dbReference type="GO" id="GO:0005829">
    <property type="term" value="C:cytosol"/>
    <property type="evidence" value="ECO:0007669"/>
    <property type="project" value="TreeGrafter"/>
</dbReference>
<evidence type="ECO:0000256" key="10">
    <source>
        <dbReference type="ARBA" id="ARBA00023065"/>
    </source>
</evidence>
<evidence type="ECO:0000256" key="18">
    <source>
        <dbReference type="ARBA" id="ARBA00025749"/>
    </source>
</evidence>
<evidence type="ECO:0000256" key="1">
    <source>
        <dbReference type="ARBA" id="ARBA00004569"/>
    </source>
</evidence>
<evidence type="ECO:0000256" key="7">
    <source>
        <dbReference type="ARBA" id="ARBA00022781"/>
    </source>
</evidence>
<dbReference type="SMART" id="SM00442">
    <property type="entry name" value="FGF"/>
    <property type="match status" value="1"/>
</dbReference>
<dbReference type="GO" id="GO:0005758">
    <property type="term" value="C:mitochondrial intermembrane space"/>
    <property type="evidence" value="ECO:0007669"/>
    <property type="project" value="UniProtKB-SubCell"/>
</dbReference>
<dbReference type="EC" id="2.7.1.138" evidence="19"/>
<feature type="region of interest" description="Disordered" evidence="29">
    <location>
        <begin position="373"/>
        <end position="432"/>
    </location>
</feature>
<evidence type="ECO:0000256" key="29">
    <source>
        <dbReference type="SAM" id="MobiDB-lite"/>
    </source>
</evidence>
<reference evidence="31" key="1">
    <citation type="journal article" date="2023" name="Science">
        <title>Genome structures resolve the early diversification of teleost fishes.</title>
        <authorList>
            <person name="Parey E."/>
            <person name="Louis A."/>
            <person name="Montfort J."/>
            <person name="Bouchez O."/>
            <person name="Roques C."/>
            <person name="Iampietro C."/>
            <person name="Lluch J."/>
            <person name="Castinel A."/>
            <person name="Donnadieu C."/>
            <person name="Desvignes T."/>
            <person name="Floi Bucao C."/>
            <person name="Jouanno E."/>
            <person name="Wen M."/>
            <person name="Mejri S."/>
            <person name="Dirks R."/>
            <person name="Jansen H."/>
            <person name="Henkel C."/>
            <person name="Chen W.J."/>
            <person name="Zahm M."/>
            <person name="Cabau C."/>
            <person name="Klopp C."/>
            <person name="Thompson A.W."/>
            <person name="Robinson-Rechavi M."/>
            <person name="Braasch I."/>
            <person name="Lecointre G."/>
            <person name="Bobe J."/>
            <person name="Postlethwait J.H."/>
            <person name="Berthelot C."/>
            <person name="Roest Crollius H."/>
            <person name="Guiguen Y."/>
        </authorList>
    </citation>
    <scope>NUCLEOTIDE SEQUENCE</scope>
    <source>
        <strain evidence="31">WJC10195</strain>
    </source>
</reference>
<dbReference type="GO" id="GO:0072393">
    <property type="term" value="P:microtubule anchoring at microtubule organizing center"/>
    <property type="evidence" value="ECO:0007669"/>
    <property type="project" value="TreeGrafter"/>
</dbReference>
<comment type="catalytic activity">
    <reaction evidence="23">
        <text>a 2-acylglycerol + ATP = a 2-acyl-sn-glycerol 3-phosphate + ADP + H(+)</text>
        <dbReference type="Rhea" id="RHEA:39847"/>
        <dbReference type="ChEBI" id="CHEBI:15378"/>
        <dbReference type="ChEBI" id="CHEBI:17389"/>
        <dbReference type="ChEBI" id="CHEBI:30616"/>
        <dbReference type="ChEBI" id="CHEBI:64982"/>
        <dbReference type="ChEBI" id="CHEBI:456216"/>
    </reaction>
    <physiologicalReaction direction="left-to-right" evidence="23">
        <dbReference type="Rhea" id="RHEA:39848"/>
    </physiologicalReaction>
</comment>
<dbReference type="InterPro" id="IPR018477">
    <property type="entry name" value="BICD"/>
</dbReference>
<evidence type="ECO:0000256" key="2">
    <source>
        <dbReference type="ARBA" id="ARBA00004637"/>
    </source>
</evidence>
<dbReference type="Pfam" id="PF00167">
    <property type="entry name" value="FGF"/>
    <property type="match status" value="1"/>
</dbReference>
<evidence type="ECO:0000256" key="21">
    <source>
        <dbReference type="ARBA" id="ARBA00026142"/>
    </source>
</evidence>
<dbReference type="GO" id="GO:0070840">
    <property type="term" value="F:dynein complex binding"/>
    <property type="evidence" value="ECO:0007669"/>
    <property type="project" value="InterPro"/>
</dbReference>
<dbReference type="PANTHER" id="PTHR31233">
    <property type="entry name" value="BICAUDAL D FAMILY MEMBER"/>
    <property type="match status" value="1"/>
</dbReference>
<dbReference type="InterPro" id="IPR038495">
    <property type="entry name" value="ATPase_E_C"/>
</dbReference>
<dbReference type="GO" id="GO:0001729">
    <property type="term" value="F:ceramide kinase activity"/>
    <property type="evidence" value="ECO:0007669"/>
    <property type="project" value="UniProtKB-EC"/>
</dbReference>
<keyword evidence="6" id="KW-0813">Transport</keyword>
<evidence type="ECO:0000256" key="14">
    <source>
        <dbReference type="ARBA" id="ARBA00024505"/>
    </source>
</evidence>
<dbReference type="Pfam" id="PF01991">
    <property type="entry name" value="vATP-synt_E"/>
    <property type="match status" value="1"/>
</dbReference>
<comment type="subcellular location">
    <subcellularLocation>
        <location evidence="2">Mitochondrion inner membrane</location>
        <topology evidence="2">Peripheral membrane protein</topology>
    </subcellularLocation>
    <subcellularLocation>
        <location evidence="1">Mitochondrion intermembrane space</location>
    </subcellularLocation>
</comment>
<comment type="catalytic activity">
    <reaction evidence="13">
        <text>1-(5Z,8Z,11Z,14Z-eicosatetraenoyl)-sn-glycerol + ATP = 1-(5Z,8Z,11Z,14Z-eicosatetraenoyl)-sn-glycero-3-phosphate + ADP + H(+)</text>
        <dbReference type="Rhea" id="RHEA:43328"/>
        <dbReference type="ChEBI" id="CHEBI:15378"/>
        <dbReference type="ChEBI" id="CHEBI:30616"/>
        <dbReference type="ChEBI" id="CHEBI:34071"/>
        <dbReference type="ChEBI" id="CHEBI:74938"/>
        <dbReference type="ChEBI" id="CHEBI:456216"/>
    </reaction>
    <physiologicalReaction direction="left-to-right" evidence="13">
        <dbReference type="Rhea" id="RHEA:43329"/>
    </physiologicalReaction>
</comment>
<feature type="region of interest" description="Disordered" evidence="29">
    <location>
        <begin position="156"/>
        <end position="192"/>
    </location>
</feature>
<keyword evidence="10" id="KW-0406">Ion transport</keyword>
<dbReference type="InterPro" id="IPR045579">
    <property type="entry name" value="AGK_C"/>
</dbReference>
<evidence type="ECO:0000256" key="4">
    <source>
        <dbReference type="ARBA" id="ARBA00007936"/>
    </source>
</evidence>
<evidence type="ECO:0000256" key="19">
    <source>
        <dbReference type="ARBA" id="ARBA00026096"/>
    </source>
</evidence>
<comment type="catalytic activity">
    <reaction evidence="26">
        <text>a monoacylglycerol + ATP = a monoacyl-sn-glycero-3-phosphate + ADP + H(+)</text>
        <dbReference type="Rhea" id="RHEA:19293"/>
        <dbReference type="ChEBI" id="CHEBI:15378"/>
        <dbReference type="ChEBI" id="CHEBI:17408"/>
        <dbReference type="ChEBI" id="CHEBI:30616"/>
        <dbReference type="ChEBI" id="CHEBI:77589"/>
        <dbReference type="ChEBI" id="CHEBI:456216"/>
        <dbReference type="EC" id="2.7.1.94"/>
    </reaction>
    <physiologicalReaction direction="left-to-right" evidence="26">
        <dbReference type="Rhea" id="RHEA:19294"/>
    </physiologicalReaction>
</comment>
<dbReference type="HAMAP" id="MF_00311">
    <property type="entry name" value="ATP_synth_E_arch"/>
    <property type="match status" value="1"/>
</dbReference>
<evidence type="ECO:0000256" key="9">
    <source>
        <dbReference type="ARBA" id="ARBA00023054"/>
    </source>
</evidence>
<comment type="catalytic activity">
    <reaction evidence="27">
        <text>N-(hexanoyl)sphing-4-enine + ATP = N-hexanoylsphing-4-enine 1-phosphate + ADP + H(+)</text>
        <dbReference type="Rhea" id="RHEA:43312"/>
        <dbReference type="ChEBI" id="CHEBI:15378"/>
        <dbReference type="ChEBI" id="CHEBI:30616"/>
        <dbReference type="ChEBI" id="CHEBI:63867"/>
        <dbReference type="ChEBI" id="CHEBI:82959"/>
        <dbReference type="ChEBI" id="CHEBI:456216"/>
    </reaction>
    <physiologicalReaction direction="left-to-right" evidence="27">
        <dbReference type="Rhea" id="RHEA:43313"/>
    </physiologicalReaction>
</comment>
<dbReference type="Gene3D" id="3.40.50.10330">
    <property type="entry name" value="Probable inorganic polyphosphate/atp-NAD kinase, domain 1"/>
    <property type="match status" value="1"/>
</dbReference>
<comment type="similarity">
    <text evidence="5">Belongs to the BicD family.</text>
</comment>
<dbReference type="GO" id="GO:0048260">
    <property type="term" value="P:positive regulation of receptor-mediated endocytosis"/>
    <property type="evidence" value="ECO:0007669"/>
    <property type="project" value="TreeGrafter"/>
</dbReference>
<comment type="catalytic activity">
    <reaction evidence="14">
        <text>1-(9Z-octadecenoyl)-sn-glycerol + ATP = 1-(9Z-octadecenoyl)-sn-glycero-3-phosphate + ADP + H(+)</text>
        <dbReference type="Rhea" id="RHEA:41079"/>
        <dbReference type="ChEBI" id="CHEBI:15378"/>
        <dbReference type="ChEBI" id="CHEBI:30616"/>
        <dbReference type="ChEBI" id="CHEBI:74544"/>
        <dbReference type="ChEBI" id="CHEBI:75757"/>
        <dbReference type="ChEBI" id="CHEBI:456216"/>
    </reaction>
    <physiologicalReaction direction="left-to-right" evidence="14">
        <dbReference type="Rhea" id="RHEA:41080"/>
    </physiologicalReaction>
</comment>
<evidence type="ECO:0000256" key="24">
    <source>
        <dbReference type="ARBA" id="ARBA00045737"/>
    </source>
</evidence>
<comment type="similarity">
    <text evidence="3">Belongs to the V-ATPase E subunit family.</text>
</comment>
<dbReference type="Gene3D" id="3.30.2320.30">
    <property type="entry name" value="ATP synthase, E subunit, C-terminal"/>
    <property type="match status" value="1"/>
</dbReference>
<dbReference type="Proteomes" id="UP001152622">
    <property type="component" value="Chromosome 2"/>
</dbReference>
<dbReference type="InterPro" id="IPR002209">
    <property type="entry name" value="Fibroblast_GF_fam"/>
</dbReference>
<evidence type="ECO:0000256" key="12">
    <source>
        <dbReference type="ARBA" id="ARBA00023136"/>
    </source>
</evidence>
<evidence type="ECO:0000256" key="15">
    <source>
        <dbReference type="ARBA" id="ARBA00024512"/>
    </source>
</evidence>
<dbReference type="SUPFAM" id="SSF160527">
    <property type="entry name" value="V-type ATPase subunit E-like"/>
    <property type="match status" value="1"/>
</dbReference>
<evidence type="ECO:0000313" key="31">
    <source>
        <dbReference type="EMBL" id="KAJ8373913.1"/>
    </source>
</evidence>
<evidence type="ECO:0000256" key="23">
    <source>
        <dbReference type="ARBA" id="ARBA00044480"/>
    </source>
</evidence>
<name>A0A9Q1G1U2_SYNKA</name>
<dbReference type="Pfam" id="PF19712">
    <property type="entry name" value="AGK_C"/>
    <property type="match status" value="1"/>
</dbReference>
<evidence type="ECO:0000256" key="20">
    <source>
        <dbReference type="ARBA" id="ARBA00026098"/>
    </source>
</evidence>
<evidence type="ECO:0000256" key="28">
    <source>
        <dbReference type="SAM" id="Coils"/>
    </source>
</evidence>
<evidence type="ECO:0000256" key="16">
    <source>
        <dbReference type="ARBA" id="ARBA00024556"/>
    </source>
</evidence>
<dbReference type="FunFam" id="3.30.2320.30:FF:000001">
    <property type="entry name" value="V-type proton atpase subunit e 1"/>
    <property type="match status" value="1"/>
</dbReference>
<evidence type="ECO:0000256" key="27">
    <source>
        <dbReference type="ARBA" id="ARBA00048876"/>
    </source>
</evidence>
<dbReference type="GO" id="GO:0005794">
    <property type="term" value="C:Golgi apparatus"/>
    <property type="evidence" value="ECO:0007669"/>
    <property type="project" value="TreeGrafter"/>
</dbReference>
<evidence type="ECO:0000256" key="11">
    <source>
        <dbReference type="ARBA" id="ARBA00023128"/>
    </source>
</evidence>
<keyword evidence="11" id="KW-0496">Mitochondrion</keyword>
<comment type="catalytic activity">
    <reaction evidence="25">
        <text>an N-acylsphing-4-enine + ATP = an N-acylsphing-4-enine 1-phosphate + ADP + H(+)</text>
        <dbReference type="Rhea" id="RHEA:17929"/>
        <dbReference type="ChEBI" id="CHEBI:15378"/>
        <dbReference type="ChEBI" id="CHEBI:30616"/>
        <dbReference type="ChEBI" id="CHEBI:52639"/>
        <dbReference type="ChEBI" id="CHEBI:57674"/>
        <dbReference type="ChEBI" id="CHEBI:456216"/>
        <dbReference type="EC" id="2.7.1.138"/>
    </reaction>
    <physiologicalReaction direction="left-to-right" evidence="25">
        <dbReference type="Rhea" id="RHEA:17930"/>
    </physiologicalReaction>
</comment>
<dbReference type="SUPFAM" id="SSF50353">
    <property type="entry name" value="Cytokine"/>
    <property type="match status" value="1"/>
</dbReference>
<dbReference type="PROSITE" id="PS00247">
    <property type="entry name" value="HBGF_FGF"/>
    <property type="match status" value="1"/>
</dbReference>
<dbReference type="Pfam" id="PF00781">
    <property type="entry name" value="DAGK_cat"/>
    <property type="match status" value="1"/>
</dbReference>
<feature type="region of interest" description="Disordered" evidence="29">
    <location>
        <begin position="469"/>
        <end position="502"/>
    </location>
</feature>
<dbReference type="Pfam" id="PF09730">
    <property type="entry name" value="BicD"/>
    <property type="match status" value="1"/>
</dbReference>
<dbReference type="EC" id="2.7.1.94" evidence="20"/>
<keyword evidence="9 28" id="KW-0175">Coiled coil</keyword>
<comment type="similarity">
    <text evidence="18">Belongs to the AGK family.</text>
</comment>
<dbReference type="SMART" id="SM00046">
    <property type="entry name" value="DAGKc"/>
    <property type="match status" value="1"/>
</dbReference>
<keyword evidence="8" id="KW-0999">Mitochondrion inner membrane</keyword>
<dbReference type="GO" id="GO:0033178">
    <property type="term" value="C:proton-transporting two-sector ATPase complex, catalytic domain"/>
    <property type="evidence" value="ECO:0007669"/>
    <property type="project" value="InterPro"/>
</dbReference>
<protein>
    <recommendedName>
        <fullName evidence="21">Acylglycerol kinase, mitochondrial</fullName>
        <ecNumber evidence="19">2.7.1.138</ecNumber>
        <ecNumber evidence="20">2.7.1.94</ecNumber>
    </recommendedName>
    <alternativeName>
        <fullName evidence="22">Multiple substrate lipid kinase</fullName>
    </alternativeName>
</protein>
<dbReference type="PROSITE" id="PS50146">
    <property type="entry name" value="DAGK"/>
    <property type="match status" value="1"/>
</dbReference>